<proteinExistence type="predicted"/>
<keyword evidence="1" id="KW-0472">Membrane</keyword>
<evidence type="ECO:0000256" key="1">
    <source>
        <dbReference type="SAM" id="Phobius"/>
    </source>
</evidence>
<reference evidence="2" key="1">
    <citation type="journal article" date="2012" name="Proc. Natl. Acad. Sci. U.S.A.">
        <title>Antigenic diversity is generated by distinct evolutionary mechanisms in African trypanosome species.</title>
        <authorList>
            <person name="Jackson A.P."/>
            <person name="Berry A."/>
            <person name="Aslett M."/>
            <person name="Allison H.C."/>
            <person name="Burton P."/>
            <person name="Vavrova-Anderson J."/>
            <person name="Brown R."/>
            <person name="Browne H."/>
            <person name="Corton N."/>
            <person name="Hauser H."/>
            <person name="Gamble J."/>
            <person name="Gilderthorp R."/>
            <person name="Marcello L."/>
            <person name="McQuillan J."/>
            <person name="Otto T.D."/>
            <person name="Quail M.A."/>
            <person name="Sanders M.J."/>
            <person name="van Tonder A."/>
            <person name="Ginger M.L."/>
            <person name="Field M.C."/>
            <person name="Barry J.D."/>
            <person name="Hertz-Fowler C."/>
            <person name="Berriman M."/>
        </authorList>
    </citation>
    <scope>NUCLEOTIDE SEQUENCE</scope>
    <source>
        <strain evidence="2">IL3000</strain>
    </source>
</reference>
<name>G0V1G2_TRYCI</name>
<accession>G0V1G2</accession>
<organism evidence="2">
    <name type="scientific">Trypanosoma congolense (strain IL3000)</name>
    <dbReference type="NCBI Taxonomy" id="1068625"/>
    <lineage>
        <taxon>Eukaryota</taxon>
        <taxon>Discoba</taxon>
        <taxon>Euglenozoa</taxon>
        <taxon>Kinetoplastea</taxon>
        <taxon>Metakinetoplastina</taxon>
        <taxon>Trypanosomatida</taxon>
        <taxon>Trypanosomatidae</taxon>
        <taxon>Trypanosoma</taxon>
        <taxon>Nannomonas</taxon>
    </lineage>
</organism>
<protein>
    <submittedName>
        <fullName evidence="2">Uncharacterized protein</fullName>
    </submittedName>
</protein>
<sequence>MLVVVVVHAARAHTYMRLVSGVRIAVVNGKDGSPLVLRGWGAPSAFSLFFLFLFCPASVHDLAFHFKGPFTYLFVCFSLSFTYRFFYFYFPSLRRASVRGASGFKSFVVSSAPHGGGIKNGRKKVVESGELLRGRGGRRDIARCGPTYA</sequence>
<feature type="transmembrane region" description="Helical" evidence="1">
    <location>
        <begin position="71"/>
        <end position="90"/>
    </location>
</feature>
<dbReference type="EMBL" id="HE575324">
    <property type="protein sequence ID" value="CCC95483.1"/>
    <property type="molecule type" value="Genomic_DNA"/>
</dbReference>
<feature type="transmembrane region" description="Helical" evidence="1">
    <location>
        <begin position="40"/>
        <end position="59"/>
    </location>
</feature>
<gene>
    <name evidence="2" type="ORF">TCIL3000_11_9480</name>
</gene>
<keyword evidence="1" id="KW-1133">Transmembrane helix</keyword>
<evidence type="ECO:0000313" key="2">
    <source>
        <dbReference type="EMBL" id="CCC95483.1"/>
    </source>
</evidence>
<dbReference type="AlphaFoldDB" id="G0V1G2"/>
<keyword evidence="1" id="KW-0812">Transmembrane</keyword>